<accession>A0A5E7ZY94</accession>
<organism evidence="1 2">
    <name type="scientific">Sphingomonas aurantiaca</name>
    <dbReference type="NCBI Taxonomy" id="185949"/>
    <lineage>
        <taxon>Bacteria</taxon>
        <taxon>Pseudomonadati</taxon>
        <taxon>Pseudomonadota</taxon>
        <taxon>Alphaproteobacteria</taxon>
        <taxon>Sphingomonadales</taxon>
        <taxon>Sphingomonadaceae</taxon>
        <taxon>Sphingomonas</taxon>
    </lineage>
</organism>
<dbReference type="AlphaFoldDB" id="A0A5E7ZY94"/>
<proteinExistence type="predicted"/>
<protein>
    <recommendedName>
        <fullName evidence="3">DUF1800 domain-containing protein</fullName>
    </recommendedName>
</protein>
<dbReference type="EMBL" id="CABVLI010000042">
    <property type="protein sequence ID" value="VVT22332.1"/>
    <property type="molecule type" value="Genomic_DNA"/>
</dbReference>
<dbReference type="Pfam" id="PF08811">
    <property type="entry name" value="DUF1800"/>
    <property type="match status" value="1"/>
</dbReference>
<evidence type="ECO:0000313" key="2">
    <source>
        <dbReference type="Proteomes" id="UP000326857"/>
    </source>
</evidence>
<name>A0A5E7ZY94_9SPHN</name>
<gene>
    <name evidence="1" type="ORF">SPHINGO391_470342</name>
</gene>
<evidence type="ECO:0000313" key="1">
    <source>
        <dbReference type="EMBL" id="VVT22332.1"/>
    </source>
</evidence>
<dbReference type="InterPro" id="IPR014917">
    <property type="entry name" value="DUF1800"/>
</dbReference>
<dbReference type="Proteomes" id="UP000326857">
    <property type="component" value="Unassembled WGS sequence"/>
</dbReference>
<sequence>MVSGDPARWVIAQCDRFDARPAAIAGAPSTASVSAGLATYFAEQKEIRTQFGPRAPKPAAGPAPDPMAAPVPAIAAADPGEAARQAARQRAGKVSRDDYGAAVAARTIAALTSDAPFVERLVHFWANHFAVSTDKLEVTGLAGPMEFEAIRPHVLGKFADMLNAVERHPAMLLYLDQAVSVGPDSAFAARRAKRRSGLNENLAREIMELHTLGVRSGYTQADVTEFARAMTGWTVAGIGRGPGARVQDDSRAGAFVFLADVHQPGDRIVMGKRYPAAGEAQAQAVLADLAVHPATATHIATKLARHFAGDTPPPAMVARIEAAFRTSGGDLPTVYRAVVASPEAWVAPPVKFKSPWEWYVSTQRALGTTTVQPGVTVGMMNQLGQPVWKPGQPVGYDDIAAAWAGPDAILRRVEAAERFAARAGPVDARALAPTLYPGALSAATAQGLARAESPAQALALLLVAPESLRR</sequence>
<reference evidence="1 2" key="1">
    <citation type="submission" date="2019-09" db="EMBL/GenBank/DDBJ databases">
        <authorList>
            <person name="Dittami M. S."/>
        </authorList>
    </citation>
    <scope>NUCLEOTIDE SEQUENCE [LARGE SCALE GENOMIC DNA]</scope>
    <source>
        <strain evidence="1">SPHINGO391</strain>
    </source>
</reference>
<evidence type="ECO:0008006" key="3">
    <source>
        <dbReference type="Google" id="ProtNLM"/>
    </source>
</evidence>